<feature type="compositionally biased region" description="Low complexity" evidence="1">
    <location>
        <begin position="63"/>
        <end position="76"/>
    </location>
</feature>
<dbReference type="Proteomes" id="UP001162135">
    <property type="component" value="Unassembled WGS sequence"/>
</dbReference>
<comment type="caution">
    <text evidence="2">The sequence shown here is derived from an EMBL/GenBank/DDBJ whole genome shotgun (WGS) entry which is preliminary data.</text>
</comment>
<evidence type="ECO:0008006" key="4">
    <source>
        <dbReference type="Google" id="ProtNLM"/>
    </source>
</evidence>
<evidence type="ECO:0000313" key="2">
    <source>
        <dbReference type="EMBL" id="MDH4573329.1"/>
    </source>
</evidence>
<feature type="region of interest" description="Disordered" evidence="1">
    <location>
        <begin position="31"/>
        <end position="83"/>
    </location>
</feature>
<evidence type="ECO:0000256" key="1">
    <source>
        <dbReference type="SAM" id="MobiDB-lite"/>
    </source>
</evidence>
<dbReference type="RefSeq" id="WP_110716237.1">
    <property type="nucleotide sequence ID" value="NZ_PGFS01000001.1"/>
</dbReference>
<sequence>MSGITPILDTLLHQVLGKRVDTPIIKDQPLPVSAATSSDAIQPARSDSRLHQQTGARESVPLPGNAAGNASGSPAATGRIDASSTQLHLSHAANEIADILARFPSTQSPSIRPLLSLLLQPGDSPQALAAALSQSVRESGVFYESHLLRWMAGQYPRAALMREPQAWLSLTFRPAFTSPSSPTPSLHGWSLAPQGASRGGASNLPGVSKGGVAALPGDTPGQASAARLAGATHAMTMSTKGDPDAQVSASMTRAHQLSQSPSDTLQSLVRQQLEVIAAPSLRWEGQLLPGVPMVMVLSEIPPNIVRDDDQEGARGGREQESEEGGASDWRAEVQVRLPSLGVIDIVFRTRHDASLQVEISPAEASAREFMEVELSPFRERLSSLGLEVDLALGRRA</sequence>
<reference evidence="2" key="1">
    <citation type="journal article" date="2015" name="Antonie Van Leeuwenhoek">
        <title>Comparative 16S rRNA signatures and multilocus sequence analysis for the genus Salinicola and description of Salinicola acroporae sp. nov., isolated from coral Acropora digitifera.</title>
        <authorList>
            <person name="Lepcha R.T."/>
            <person name="Poddar A."/>
            <person name="Schumann P."/>
            <person name="Das S.K."/>
        </authorList>
    </citation>
    <scope>NUCLEOTIDE SEQUENCE</scope>
    <source>
        <strain evidence="2">S4-41</strain>
    </source>
</reference>
<feature type="compositionally biased region" description="Basic and acidic residues" evidence="1">
    <location>
        <begin position="305"/>
        <end position="319"/>
    </location>
</feature>
<keyword evidence="3" id="KW-1185">Reference proteome</keyword>
<reference evidence="2" key="2">
    <citation type="submission" date="2017-11" db="EMBL/GenBank/DDBJ databases">
        <authorList>
            <person name="Das S.K."/>
        </authorList>
    </citation>
    <scope>NUCLEOTIDE SEQUENCE</scope>
    <source>
        <strain evidence="2">S4-41</strain>
    </source>
</reference>
<name>A0ABT6I7G8_9GAMM</name>
<protein>
    <recommendedName>
        <fullName evidence="4">Flagellar hook-length control protein-like C-terminal domain-containing protein</fullName>
    </recommendedName>
</protein>
<dbReference type="EMBL" id="PGFS01000001">
    <property type="protein sequence ID" value="MDH4573329.1"/>
    <property type="molecule type" value="Genomic_DNA"/>
</dbReference>
<proteinExistence type="predicted"/>
<organism evidence="2 3">
    <name type="scientific">Salinicola acroporae</name>
    <dbReference type="NCBI Taxonomy" id="1541440"/>
    <lineage>
        <taxon>Bacteria</taxon>
        <taxon>Pseudomonadati</taxon>
        <taxon>Pseudomonadota</taxon>
        <taxon>Gammaproteobacteria</taxon>
        <taxon>Oceanospirillales</taxon>
        <taxon>Halomonadaceae</taxon>
        <taxon>Salinicola</taxon>
    </lineage>
</organism>
<feature type="region of interest" description="Disordered" evidence="1">
    <location>
        <begin position="304"/>
        <end position="330"/>
    </location>
</feature>
<evidence type="ECO:0000313" key="3">
    <source>
        <dbReference type="Proteomes" id="UP001162135"/>
    </source>
</evidence>
<gene>
    <name evidence="2" type="ORF">CUR86_13355</name>
</gene>
<accession>A0ABT6I7G8</accession>